<proteinExistence type="predicted"/>
<dbReference type="PANTHER" id="PTHR12110">
    <property type="entry name" value="HYDROXYPYRUVATE ISOMERASE"/>
    <property type="match status" value="1"/>
</dbReference>
<dbReference type="SUPFAM" id="SSF51658">
    <property type="entry name" value="Xylose isomerase-like"/>
    <property type="match status" value="1"/>
</dbReference>
<dbReference type="Gene3D" id="3.20.20.150">
    <property type="entry name" value="Divalent-metal-dependent TIM barrel enzymes"/>
    <property type="match status" value="1"/>
</dbReference>
<name>A0A940PEW7_9ENTE</name>
<organism evidence="1 2">
    <name type="scientific">Vagococcus allomyrinae</name>
    <dbReference type="NCBI Taxonomy" id="2794353"/>
    <lineage>
        <taxon>Bacteria</taxon>
        <taxon>Bacillati</taxon>
        <taxon>Bacillota</taxon>
        <taxon>Bacilli</taxon>
        <taxon>Lactobacillales</taxon>
        <taxon>Enterococcaceae</taxon>
        <taxon>Vagococcus</taxon>
    </lineage>
</organism>
<protein>
    <submittedName>
        <fullName evidence="1">TIM barrel protein</fullName>
    </submittedName>
</protein>
<sequence>MRRLGINTIAFKEALSQGRKQVELIPLIAALGVEVVEIRREFLAESCLEGELSDLAIAANSRDLTLFYSINDEMFQAGRLNQKLDDYLNEAVLLGAKRIKFNFGSLPDKLTETCLVDLKRLTKFPLKINVENNQTREHCHLEDIKHFFDFCQQRALEIGFCFDLANWLWTGTSVTEAINRLAPYTDYIHLKNYRDEAGELVVTNLAAGELPWQSLLTEFKANIDLTLEYNGTKEMLEEDLRLIRDDEK</sequence>
<gene>
    <name evidence="1" type="ORF">I6N95_21320</name>
</gene>
<dbReference type="AlphaFoldDB" id="A0A940PEW7"/>
<dbReference type="InterPro" id="IPR036237">
    <property type="entry name" value="Xyl_isomerase-like_sf"/>
</dbReference>
<evidence type="ECO:0000313" key="1">
    <source>
        <dbReference type="EMBL" id="MBP1043570.1"/>
    </source>
</evidence>
<dbReference type="InterPro" id="IPR050312">
    <property type="entry name" value="IolE/XylAMocC-like"/>
</dbReference>
<comment type="caution">
    <text evidence="1">The sequence shown here is derived from an EMBL/GenBank/DDBJ whole genome shotgun (WGS) entry which is preliminary data.</text>
</comment>
<reference evidence="1" key="1">
    <citation type="submission" date="2020-12" db="EMBL/GenBank/DDBJ databases">
        <title>Vagococcus allomyrinae sp. nov. and Enterococcus lavae sp. nov., isolated from the larvae of Allomyrina dichotoma.</title>
        <authorList>
            <person name="Lee S.D."/>
        </authorList>
    </citation>
    <scope>NUCLEOTIDE SEQUENCE</scope>
    <source>
        <strain evidence="1">BWB3-3</strain>
    </source>
</reference>
<dbReference type="Proteomes" id="UP000674938">
    <property type="component" value="Unassembled WGS sequence"/>
</dbReference>
<evidence type="ECO:0000313" key="2">
    <source>
        <dbReference type="Proteomes" id="UP000674938"/>
    </source>
</evidence>
<dbReference type="PANTHER" id="PTHR12110:SF53">
    <property type="entry name" value="BLR5974 PROTEIN"/>
    <property type="match status" value="1"/>
</dbReference>
<dbReference type="RefSeq" id="WP_209531378.1">
    <property type="nucleotide sequence ID" value="NZ_JAEEGA010000017.1"/>
</dbReference>
<dbReference type="EMBL" id="JAEEGA010000017">
    <property type="protein sequence ID" value="MBP1043570.1"/>
    <property type="molecule type" value="Genomic_DNA"/>
</dbReference>
<accession>A0A940PEW7</accession>
<keyword evidence="2" id="KW-1185">Reference proteome</keyword>